<sequence>MSRLSLWSLTLATLASASPVFAIESADSEGTPPPVLEQPLYLNVPRDLWHLSTSWDVGKIRLRIGPEGKVVDWVPLELPHFKLVETIDKALKHARFTKPLVDGEPATIDMAATIPLRDVIGSIVLSVNIAEHIESRMAMYMSDQFKLVVSQHSELDEPVRLISTGEAFSVKDDNGVPLSGTVKVDLYVDPDGFPRMMVPDETANPYLAQAAIMTIANMRFTPPRRNGHPTVTKVRLPVVVGN</sequence>
<evidence type="ECO:0000256" key="1">
    <source>
        <dbReference type="SAM" id="SignalP"/>
    </source>
</evidence>
<reference evidence="2 3" key="1">
    <citation type="submission" date="2020-02" db="EMBL/GenBank/DDBJ databases">
        <title>Albibacoteraceae fam. nov., the first described family within the subdivision 4 Verrucomicrobia.</title>
        <authorList>
            <person name="Xi F."/>
        </authorList>
    </citation>
    <scope>NUCLEOTIDE SEQUENCE [LARGE SCALE GENOMIC DNA]</scope>
    <source>
        <strain evidence="2 3">CK1056</strain>
    </source>
</reference>
<name>A0A6B2M2L9_9BACT</name>
<comment type="caution">
    <text evidence="2">The sequence shown here is derived from an EMBL/GenBank/DDBJ whole genome shotgun (WGS) entry which is preliminary data.</text>
</comment>
<proteinExistence type="predicted"/>
<keyword evidence="3" id="KW-1185">Reference proteome</keyword>
<dbReference type="Gene3D" id="3.30.1150.10">
    <property type="match status" value="1"/>
</dbReference>
<evidence type="ECO:0000313" key="2">
    <source>
        <dbReference type="EMBL" id="NDV61960.1"/>
    </source>
</evidence>
<dbReference type="AlphaFoldDB" id="A0A6B2M2L9"/>
<protein>
    <submittedName>
        <fullName evidence="2">Uncharacterized protein</fullName>
    </submittedName>
</protein>
<dbReference type="EMBL" id="JAAGNX010000002">
    <property type="protein sequence ID" value="NDV61960.1"/>
    <property type="molecule type" value="Genomic_DNA"/>
</dbReference>
<accession>A0A6B2M2L9</accession>
<organism evidence="2 3">
    <name type="scientific">Oceanipulchritudo coccoides</name>
    <dbReference type="NCBI Taxonomy" id="2706888"/>
    <lineage>
        <taxon>Bacteria</taxon>
        <taxon>Pseudomonadati</taxon>
        <taxon>Verrucomicrobiota</taxon>
        <taxon>Opitutia</taxon>
        <taxon>Puniceicoccales</taxon>
        <taxon>Oceanipulchritudinaceae</taxon>
        <taxon>Oceanipulchritudo</taxon>
    </lineage>
</organism>
<feature type="signal peptide" evidence="1">
    <location>
        <begin position="1"/>
        <end position="22"/>
    </location>
</feature>
<evidence type="ECO:0000313" key="3">
    <source>
        <dbReference type="Proteomes" id="UP000478417"/>
    </source>
</evidence>
<gene>
    <name evidence="2" type="ORF">G0Q06_05810</name>
</gene>
<dbReference type="SUPFAM" id="SSF74653">
    <property type="entry name" value="TolA/TonB C-terminal domain"/>
    <property type="match status" value="1"/>
</dbReference>
<keyword evidence="1" id="KW-0732">Signal</keyword>
<dbReference type="RefSeq" id="WP_163963430.1">
    <property type="nucleotide sequence ID" value="NZ_JAAGNX010000002.1"/>
</dbReference>
<dbReference type="Proteomes" id="UP000478417">
    <property type="component" value="Unassembled WGS sequence"/>
</dbReference>
<feature type="chain" id="PRO_5025462685" evidence="1">
    <location>
        <begin position="23"/>
        <end position="242"/>
    </location>
</feature>